<reference evidence="2" key="1">
    <citation type="submission" date="2018-03" db="EMBL/GenBank/DDBJ databases">
        <title>The relapsing fever spirochete Borrelia turicatae persists in the highly oxidative environment of its soft-bodied tick vector.</title>
        <authorList>
            <person name="Bourret T.J."/>
            <person name="Boyle W.K."/>
            <person name="Valenzuela J.G."/>
            <person name="Oliveira F."/>
            <person name="Lopez J.E."/>
        </authorList>
    </citation>
    <scope>NUCLEOTIDE SEQUENCE</scope>
    <source>
        <strain evidence="2">Kansas strain/isolate</strain>
        <tissue evidence="2">Salivary glands</tissue>
    </source>
</reference>
<dbReference type="InterPro" id="IPR006597">
    <property type="entry name" value="Sel1-like"/>
</dbReference>
<sequence length="468" mass="51338">MWRSSSFRAFARWGLCQHYRPKAKPTKEDRLLTPTSTFGTQHDGHSNYEKETSNDNRYFARKPDFSFLETVGWVGTVLTVGLNLNLHSKQTRNNEVATPTKGSCSSPSASSFSICSLLQNFLLKFALASPLNGLSSSKSVLPDEPKQTLQTERKDTSIEAKDNLSLKPGEELEQITREYFGQLENLTGTELYPSNATSAVEHFERATALGASSAHYNLGVCYENGTGVAADEARAAYHYREAALDGHGLATYNLGIFYLDGRGGLRQDPEKAVKLIKKASVLGVPQAKTYMGQHYFHQSAWEKALPLFREAAKKKDADASYFLGYCYEKGLGVGRDLQAAAQHYRDAASAGDEVAAAALKELPQNFEPETPSSVPESAEPEEHSYYTTTTSTSPPKEPAQLHHSSSSPELSRWGSSQPPAKHNVPISQYLNLMLPNIISYPRSKFVAGDDLDPAPESITACHEVCAAV</sequence>
<feature type="region of interest" description="Disordered" evidence="1">
    <location>
        <begin position="363"/>
        <end position="419"/>
    </location>
</feature>
<dbReference type="AlphaFoldDB" id="A0A2R5L5Z4"/>
<feature type="compositionally biased region" description="Basic and acidic residues" evidence="1">
    <location>
        <begin position="141"/>
        <end position="167"/>
    </location>
</feature>
<dbReference type="EMBL" id="GGLE01000767">
    <property type="protein sequence ID" value="MBY04893.1"/>
    <property type="molecule type" value="Transcribed_RNA"/>
</dbReference>
<dbReference type="Gene3D" id="1.25.40.10">
    <property type="entry name" value="Tetratricopeptide repeat domain"/>
    <property type="match status" value="1"/>
</dbReference>
<proteinExistence type="predicted"/>
<dbReference type="InterPro" id="IPR052748">
    <property type="entry name" value="ISR_Activator"/>
</dbReference>
<feature type="compositionally biased region" description="Basic and acidic residues" evidence="1">
    <location>
        <begin position="42"/>
        <end position="53"/>
    </location>
</feature>
<dbReference type="Pfam" id="PF08238">
    <property type="entry name" value="Sel1"/>
    <property type="match status" value="4"/>
</dbReference>
<evidence type="ECO:0000256" key="1">
    <source>
        <dbReference type="SAM" id="MobiDB-lite"/>
    </source>
</evidence>
<dbReference type="SUPFAM" id="SSF81901">
    <property type="entry name" value="HCP-like"/>
    <property type="match status" value="1"/>
</dbReference>
<dbReference type="InterPro" id="IPR011990">
    <property type="entry name" value="TPR-like_helical_dom_sf"/>
</dbReference>
<protein>
    <submittedName>
        <fullName evidence="2">Putative death ligand signal enhancer</fullName>
    </submittedName>
</protein>
<feature type="region of interest" description="Disordered" evidence="1">
    <location>
        <begin position="136"/>
        <end position="167"/>
    </location>
</feature>
<accession>A0A2R5L5Z4</accession>
<feature type="compositionally biased region" description="Polar residues" evidence="1">
    <location>
        <begin position="402"/>
        <end position="418"/>
    </location>
</feature>
<dbReference type="PANTHER" id="PTHR45011:SF1">
    <property type="entry name" value="DAP3-BINDING CELL DEATH ENHANCER 1"/>
    <property type="match status" value="1"/>
</dbReference>
<feature type="region of interest" description="Disordered" evidence="1">
    <location>
        <begin position="26"/>
        <end position="53"/>
    </location>
</feature>
<organism evidence="2">
    <name type="scientific">Ornithodoros turicata</name>
    <dbReference type="NCBI Taxonomy" id="34597"/>
    <lineage>
        <taxon>Eukaryota</taxon>
        <taxon>Metazoa</taxon>
        <taxon>Ecdysozoa</taxon>
        <taxon>Arthropoda</taxon>
        <taxon>Chelicerata</taxon>
        <taxon>Arachnida</taxon>
        <taxon>Acari</taxon>
        <taxon>Parasitiformes</taxon>
        <taxon>Ixodida</taxon>
        <taxon>Ixodoidea</taxon>
        <taxon>Argasidae</taxon>
        <taxon>Ornithodorinae</taxon>
        <taxon>Ornithodoros</taxon>
    </lineage>
</organism>
<feature type="compositionally biased region" description="Low complexity" evidence="1">
    <location>
        <begin position="367"/>
        <end position="377"/>
    </location>
</feature>
<dbReference type="SMART" id="SM00671">
    <property type="entry name" value="SEL1"/>
    <property type="match status" value="4"/>
</dbReference>
<dbReference type="PANTHER" id="PTHR45011">
    <property type="entry name" value="DAP3-BINDING CELL DEATH ENHANCER 1"/>
    <property type="match status" value="1"/>
</dbReference>
<name>A0A2R5L5Z4_9ACAR</name>
<evidence type="ECO:0000313" key="2">
    <source>
        <dbReference type="EMBL" id="MBY04893.1"/>
    </source>
</evidence>